<dbReference type="InterPro" id="IPR010209">
    <property type="entry name" value="Ion_transpt_RnfG/RsxG"/>
</dbReference>
<organism evidence="9 10">
    <name type="scientific">Halanaerobium congolense</name>
    <dbReference type="NCBI Taxonomy" id="54121"/>
    <lineage>
        <taxon>Bacteria</taxon>
        <taxon>Bacillati</taxon>
        <taxon>Bacillota</taxon>
        <taxon>Clostridia</taxon>
        <taxon>Halanaerobiales</taxon>
        <taxon>Halanaerobiaceae</taxon>
        <taxon>Halanaerobium</taxon>
    </lineage>
</organism>
<evidence type="ECO:0000313" key="9">
    <source>
        <dbReference type="EMBL" id="PXV63249.1"/>
    </source>
</evidence>
<keyword evidence="3 6" id="KW-0285">Flavoprotein</keyword>
<keyword evidence="2 6" id="KW-0597">Phosphoprotein</keyword>
<dbReference type="PANTHER" id="PTHR36118:SF1">
    <property type="entry name" value="ION-TRANSLOCATING OXIDOREDUCTASE COMPLEX SUBUNIT G"/>
    <property type="match status" value="1"/>
</dbReference>
<accession>A0A318E149</accession>
<dbReference type="GO" id="GO:0010181">
    <property type="term" value="F:FMN binding"/>
    <property type="evidence" value="ECO:0007669"/>
    <property type="project" value="InterPro"/>
</dbReference>
<keyword evidence="6 7" id="KW-1133">Transmembrane helix</keyword>
<keyword evidence="1 6" id="KW-0813">Transport</keyword>
<comment type="caution">
    <text evidence="9">The sequence shown here is derived from an EMBL/GenBank/DDBJ whole genome shotgun (WGS) entry which is preliminary data.</text>
</comment>
<dbReference type="InterPro" id="IPR007329">
    <property type="entry name" value="FMN-bd"/>
</dbReference>
<evidence type="ECO:0000313" key="10">
    <source>
        <dbReference type="Proteomes" id="UP000247389"/>
    </source>
</evidence>
<feature type="domain" description="FMN-binding" evidence="8">
    <location>
        <begin position="88"/>
        <end position="178"/>
    </location>
</feature>
<dbReference type="GO" id="GO:0022900">
    <property type="term" value="P:electron transport chain"/>
    <property type="evidence" value="ECO:0007669"/>
    <property type="project" value="UniProtKB-UniRule"/>
</dbReference>
<dbReference type="GO" id="GO:0009055">
    <property type="term" value="F:electron transfer activity"/>
    <property type="evidence" value="ECO:0007669"/>
    <property type="project" value="InterPro"/>
</dbReference>
<comment type="subcellular location">
    <subcellularLocation>
        <location evidence="6">Cell membrane</location>
        <topology evidence="6">Single-pass membrane protein</topology>
    </subcellularLocation>
</comment>
<dbReference type="PIRSF" id="PIRSF006091">
    <property type="entry name" value="E_trnsport_RnfG"/>
    <property type="match status" value="1"/>
</dbReference>
<dbReference type="Proteomes" id="UP000247389">
    <property type="component" value="Unassembled WGS sequence"/>
</dbReference>
<keyword evidence="4 6" id="KW-0288">FMN</keyword>
<dbReference type="EC" id="7.-.-.-" evidence="6"/>
<comment type="cofactor">
    <cofactor evidence="6">
        <name>FMN</name>
        <dbReference type="ChEBI" id="CHEBI:58210"/>
    </cofactor>
</comment>
<evidence type="ECO:0000256" key="3">
    <source>
        <dbReference type="ARBA" id="ARBA00022630"/>
    </source>
</evidence>
<feature type="modified residue" description="FMN phosphoryl threonine" evidence="6">
    <location>
        <position position="161"/>
    </location>
</feature>
<protein>
    <recommendedName>
        <fullName evidence="6">Ion-translocating oxidoreductase complex subunit G</fullName>
        <ecNumber evidence="6">7.-.-.-</ecNumber>
    </recommendedName>
    <alternativeName>
        <fullName evidence="6">Rnf electron transport complex subunit G</fullName>
    </alternativeName>
</protein>
<dbReference type="SMART" id="SM00900">
    <property type="entry name" value="FMN_bind"/>
    <property type="match status" value="1"/>
</dbReference>
<name>A0A318E149_9FIRM</name>
<dbReference type="RefSeq" id="WP_110301075.1">
    <property type="nucleotide sequence ID" value="NZ_QICM01000025.1"/>
</dbReference>
<feature type="transmembrane region" description="Helical" evidence="7">
    <location>
        <begin position="9"/>
        <end position="30"/>
    </location>
</feature>
<keyword evidence="6 7" id="KW-0472">Membrane</keyword>
<keyword evidence="5 6" id="KW-0249">Electron transport</keyword>
<reference evidence="9 10" key="1">
    <citation type="submission" date="2018-04" db="EMBL/GenBank/DDBJ databases">
        <title>Subsurface microbial communities from deep shales in Ohio and West Virginia, USA.</title>
        <authorList>
            <person name="Wrighton K."/>
        </authorList>
    </citation>
    <scope>NUCLEOTIDE SEQUENCE [LARGE SCALE GENOMIC DNA]</scope>
    <source>
        <strain evidence="9 10">MSL28</strain>
    </source>
</reference>
<evidence type="ECO:0000256" key="4">
    <source>
        <dbReference type="ARBA" id="ARBA00022643"/>
    </source>
</evidence>
<proteinExistence type="inferred from homology"/>
<gene>
    <name evidence="6" type="primary">rnfG</name>
    <name evidence="9" type="ORF">C8C78_12529</name>
</gene>
<comment type="subunit">
    <text evidence="6">The complex is composed of six subunits: RnfA, RnfB, RnfC, RnfD, RnfE and RnfG.</text>
</comment>
<dbReference type="HAMAP" id="MF_00479">
    <property type="entry name" value="RsxG_RnfG"/>
    <property type="match status" value="1"/>
</dbReference>
<dbReference type="NCBIfam" id="TIGR01947">
    <property type="entry name" value="rnfG"/>
    <property type="match status" value="1"/>
</dbReference>
<dbReference type="AlphaFoldDB" id="A0A318E149"/>
<dbReference type="GO" id="GO:0005886">
    <property type="term" value="C:plasma membrane"/>
    <property type="evidence" value="ECO:0007669"/>
    <property type="project" value="UniProtKB-SubCell"/>
</dbReference>
<evidence type="ECO:0000256" key="1">
    <source>
        <dbReference type="ARBA" id="ARBA00022448"/>
    </source>
</evidence>
<keyword evidence="6" id="KW-1278">Translocase</keyword>
<dbReference type="PANTHER" id="PTHR36118">
    <property type="entry name" value="ION-TRANSLOCATING OXIDOREDUCTASE COMPLEX SUBUNIT G"/>
    <property type="match status" value="1"/>
</dbReference>
<dbReference type="Pfam" id="PF04205">
    <property type="entry name" value="FMN_bind"/>
    <property type="match status" value="1"/>
</dbReference>
<dbReference type="EMBL" id="QICM01000025">
    <property type="protein sequence ID" value="PXV63249.1"/>
    <property type="molecule type" value="Genomic_DNA"/>
</dbReference>
<keyword evidence="6 7" id="KW-0812">Transmembrane</keyword>
<evidence type="ECO:0000256" key="5">
    <source>
        <dbReference type="ARBA" id="ARBA00022982"/>
    </source>
</evidence>
<comment type="similarity">
    <text evidence="6">Belongs to the RnfG family.</text>
</comment>
<evidence type="ECO:0000256" key="7">
    <source>
        <dbReference type="SAM" id="Phobius"/>
    </source>
</evidence>
<sequence>MEKNSTKAMIITLATIGIISAILLTFVYQWTIPYIEANQEETRRIAINEVLPTAEEINQVERESQIFYEGYDSSGNRVGVAYQHSGGGYNGPIELMIGVDLEAEEITRISILNHQETPGLGARITEEEYKSNFAGKPFGDYVVVKTPPSETMEVQAVAGATISSSNTTRIVEEAVSMINNAYGGGS</sequence>
<keyword evidence="6" id="KW-1003">Cell membrane</keyword>
<evidence type="ECO:0000259" key="8">
    <source>
        <dbReference type="SMART" id="SM00900"/>
    </source>
</evidence>
<comment type="function">
    <text evidence="6">Part of a membrane-bound complex that couples electron transfer with translocation of ions across the membrane.</text>
</comment>
<evidence type="ECO:0000256" key="6">
    <source>
        <dbReference type="HAMAP-Rule" id="MF_00479"/>
    </source>
</evidence>
<evidence type="ECO:0000256" key="2">
    <source>
        <dbReference type="ARBA" id="ARBA00022553"/>
    </source>
</evidence>